<keyword evidence="3" id="KW-1185">Reference proteome</keyword>
<gene>
    <name evidence="2" type="ORF">ElyMa_003937600</name>
</gene>
<reference evidence="2 3" key="1">
    <citation type="journal article" date="2021" name="Elife">
        <title>Chloroplast acquisition without the gene transfer in kleptoplastic sea slugs, Plakobranchus ocellatus.</title>
        <authorList>
            <person name="Maeda T."/>
            <person name="Takahashi S."/>
            <person name="Yoshida T."/>
            <person name="Shimamura S."/>
            <person name="Takaki Y."/>
            <person name="Nagai Y."/>
            <person name="Toyoda A."/>
            <person name="Suzuki Y."/>
            <person name="Arimoto A."/>
            <person name="Ishii H."/>
            <person name="Satoh N."/>
            <person name="Nishiyama T."/>
            <person name="Hasebe M."/>
            <person name="Maruyama T."/>
            <person name="Minagawa J."/>
            <person name="Obokata J."/>
            <person name="Shigenobu S."/>
        </authorList>
    </citation>
    <scope>NUCLEOTIDE SEQUENCE [LARGE SCALE GENOMIC DNA]</scope>
</reference>
<evidence type="ECO:0000256" key="1">
    <source>
        <dbReference type="SAM" id="MobiDB-lite"/>
    </source>
</evidence>
<evidence type="ECO:0000313" key="3">
    <source>
        <dbReference type="Proteomes" id="UP000762676"/>
    </source>
</evidence>
<dbReference type="EMBL" id="BMAT01008004">
    <property type="protein sequence ID" value="GFR76133.1"/>
    <property type="molecule type" value="Genomic_DNA"/>
</dbReference>
<accession>A0AAV4FRT0</accession>
<dbReference type="AlphaFoldDB" id="A0AAV4FRT0"/>
<proteinExistence type="predicted"/>
<name>A0AAV4FRT0_9GAST</name>
<dbReference type="Proteomes" id="UP000762676">
    <property type="component" value="Unassembled WGS sequence"/>
</dbReference>
<comment type="caution">
    <text evidence="2">The sequence shown here is derived from an EMBL/GenBank/DDBJ whole genome shotgun (WGS) entry which is preliminary data.</text>
</comment>
<feature type="region of interest" description="Disordered" evidence="1">
    <location>
        <begin position="46"/>
        <end position="67"/>
    </location>
</feature>
<sequence>MRSRGGERWSEIKKTQRMYTQGGNILSVVNFCWGMRVRLGVLEEDKTSEYSTHSPPHTLSSPQTSSSRKAQELVICVPQIDQSGGRMYLTSTSDGSRSHLGVGNGHLGLNNNLASALFYLSSHGDSSSSTSSDAFDL</sequence>
<protein>
    <submittedName>
        <fullName evidence="2">Uncharacterized protein</fullName>
    </submittedName>
</protein>
<evidence type="ECO:0000313" key="2">
    <source>
        <dbReference type="EMBL" id="GFR76133.1"/>
    </source>
</evidence>
<feature type="compositionally biased region" description="Low complexity" evidence="1">
    <location>
        <begin position="51"/>
        <end position="67"/>
    </location>
</feature>
<organism evidence="2 3">
    <name type="scientific">Elysia marginata</name>
    <dbReference type="NCBI Taxonomy" id="1093978"/>
    <lineage>
        <taxon>Eukaryota</taxon>
        <taxon>Metazoa</taxon>
        <taxon>Spiralia</taxon>
        <taxon>Lophotrochozoa</taxon>
        <taxon>Mollusca</taxon>
        <taxon>Gastropoda</taxon>
        <taxon>Heterobranchia</taxon>
        <taxon>Euthyneura</taxon>
        <taxon>Panpulmonata</taxon>
        <taxon>Sacoglossa</taxon>
        <taxon>Placobranchoidea</taxon>
        <taxon>Plakobranchidae</taxon>
        <taxon>Elysia</taxon>
    </lineage>
</organism>